<protein>
    <recommendedName>
        <fullName evidence="3">Tellurite resistance protein TerB</fullName>
    </recommendedName>
</protein>
<accession>U2QQF6</accession>
<dbReference type="RefSeq" id="WP_021797154.1">
    <property type="nucleotide sequence ID" value="NZ_ACVN02000132.1"/>
</dbReference>
<dbReference type="Proteomes" id="UP000017052">
    <property type="component" value="Unassembled WGS sequence"/>
</dbReference>
<comment type="caution">
    <text evidence="1">The sequence shown here is derived from an EMBL/GenBank/DDBJ whole genome shotgun (WGS) entry which is preliminary data.</text>
</comment>
<dbReference type="AlphaFoldDB" id="U2QQF6"/>
<name>U2QQF6_9ACTN</name>
<evidence type="ECO:0000313" key="2">
    <source>
        <dbReference type="Proteomes" id="UP000017052"/>
    </source>
</evidence>
<sequence>MAHDIAVLHGVPLDIEDPDDMWKPVRIAFAIRVGETGGNATLKFTPAVVRPVLKKMFSGQRLAMVKGLPIVGKHLLQRNIIKFGIPIVGVPTAVLVNRWTTRVVGDQAKEILRKEARIREAASRLVSSTDAREELVWVLWLVMRVDGCAKDDELLLLHHVTEAMKKAGCDESLLKELREPVELDESMVWRRIDSLEGAKKALHDAAVVAAAVDGRIVSSEISALKELAVRCGVEYDSEGIEDCENSWRRLRGWFLRLRCDPWGVGPGRPPVPVRGEGPQDS</sequence>
<organism evidence="1 2">
    <name type="scientific">Propionibacterium acidifaciens F0233</name>
    <dbReference type="NCBI Taxonomy" id="553198"/>
    <lineage>
        <taxon>Bacteria</taxon>
        <taxon>Bacillati</taxon>
        <taxon>Actinomycetota</taxon>
        <taxon>Actinomycetes</taxon>
        <taxon>Propionibacteriales</taxon>
        <taxon>Propionibacteriaceae</taxon>
        <taxon>Propionibacterium</taxon>
    </lineage>
</organism>
<dbReference type="InterPro" id="IPR029024">
    <property type="entry name" value="TerB-like"/>
</dbReference>
<keyword evidence="2" id="KW-1185">Reference proteome</keyword>
<reference evidence="1" key="1">
    <citation type="submission" date="2013-08" db="EMBL/GenBank/DDBJ databases">
        <authorList>
            <person name="Durkin A.S."/>
            <person name="Haft D.R."/>
            <person name="McCorrison J."/>
            <person name="Torralba M."/>
            <person name="Gillis M."/>
            <person name="Haft D.H."/>
            <person name="Methe B."/>
            <person name="Sutton G."/>
            <person name="Nelson K.E."/>
        </authorList>
    </citation>
    <scope>NUCLEOTIDE SEQUENCE [LARGE SCALE GENOMIC DNA]</scope>
    <source>
        <strain evidence="1">F0233</strain>
    </source>
</reference>
<dbReference type="GeneID" id="95361141"/>
<evidence type="ECO:0000313" key="1">
    <source>
        <dbReference type="EMBL" id="ERK58741.1"/>
    </source>
</evidence>
<dbReference type="Gene3D" id="1.10.3680.10">
    <property type="entry name" value="TerB-like"/>
    <property type="match status" value="1"/>
</dbReference>
<proteinExistence type="predicted"/>
<evidence type="ECO:0008006" key="3">
    <source>
        <dbReference type="Google" id="ProtNLM"/>
    </source>
</evidence>
<dbReference type="SUPFAM" id="SSF158682">
    <property type="entry name" value="TerB-like"/>
    <property type="match status" value="1"/>
</dbReference>
<gene>
    <name evidence="1" type="ORF">HMPREF0682_1058</name>
</gene>
<dbReference type="EMBL" id="ACVN02000132">
    <property type="protein sequence ID" value="ERK58741.1"/>
    <property type="molecule type" value="Genomic_DNA"/>
</dbReference>